<protein>
    <submittedName>
        <fullName evidence="2">Uncharacterized protein</fullName>
    </submittedName>
</protein>
<keyword evidence="1" id="KW-0812">Transmembrane</keyword>
<name>J9GD76_9ZZZZ</name>
<accession>J9GD76</accession>
<evidence type="ECO:0000313" key="2">
    <source>
        <dbReference type="EMBL" id="EJX05292.1"/>
    </source>
</evidence>
<keyword evidence="1" id="KW-0472">Membrane</keyword>
<evidence type="ECO:0000256" key="1">
    <source>
        <dbReference type="SAM" id="Phobius"/>
    </source>
</evidence>
<dbReference type="AlphaFoldDB" id="J9GD76"/>
<feature type="transmembrane region" description="Helical" evidence="1">
    <location>
        <begin position="26"/>
        <end position="44"/>
    </location>
</feature>
<proteinExistence type="predicted"/>
<sequence length="45" mass="5488">MPPHSGQRPIIFFCVSIRFNFSVIEFFYYFITLQLSYFLTLLLYD</sequence>
<organism evidence="2">
    <name type="scientific">gut metagenome</name>
    <dbReference type="NCBI Taxonomy" id="749906"/>
    <lineage>
        <taxon>unclassified sequences</taxon>
        <taxon>metagenomes</taxon>
        <taxon>organismal metagenomes</taxon>
    </lineage>
</organism>
<reference evidence="2" key="1">
    <citation type="journal article" date="2012" name="PLoS ONE">
        <title>Gene sets for utilization of primary and secondary nutrition supplies in the distal gut of endangered iberian lynx.</title>
        <authorList>
            <person name="Alcaide M."/>
            <person name="Messina E."/>
            <person name="Richter M."/>
            <person name="Bargiela R."/>
            <person name="Peplies J."/>
            <person name="Huws S.A."/>
            <person name="Newbold C.J."/>
            <person name="Golyshin P.N."/>
            <person name="Simon M.A."/>
            <person name="Lopez G."/>
            <person name="Yakimov M.M."/>
            <person name="Ferrer M."/>
        </authorList>
    </citation>
    <scope>NUCLEOTIDE SEQUENCE</scope>
</reference>
<dbReference type="EMBL" id="AMCI01001516">
    <property type="protein sequence ID" value="EJX05292.1"/>
    <property type="molecule type" value="Genomic_DNA"/>
</dbReference>
<keyword evidence="1" id="KW-1133">Transmembrane helix</keyword>
<comment type="caution">
    <text evidence="2">The sequence shown here is derived from an EMBL/GenBank/DDBJ whole genome shotgun (WGS) entry which is preliminary data.</text>
</comment>
<gene>
    <name evidence="2" type="ORF">EVA_06598</name>
</gene>